<evidence type="ECO:0000313" key="1">
    <source>
        <dbReference type="EMBL" id="TQN64094.1"/>
    </source>
</evidence>
<accession>A0A5Q4BBN0</accession>
<dbReference type="Proteomes" id="UP000326340">
    <property type="component" value="Unassembled WGS sequence"/>
</dbReference>
<keyword evidence="2" id="KW-1185">Reference proteome</keyword>
<name>A0A5Q4BBN0_9PEZI</name>
<evidence type="ECO:0000313" key="2">
    <source>
        <dbReference type="Proteomes" id="UP000326340"/>
    </source>
</evidence>
<reference evidence="1 2" key="1">
    <citation type="journal article" date="2019" name="Sci. Rep.">
        <title>Colletotrichum shisoi sp. nov., an anthracnose pathogen of Perilla frutescens in Japan: molecular phylogenetic, morphological and genomic evidence.</title>
        <authorList>
            <person name="Gan P."/>
            <person name="Tsushima A."/>
            <person name="Hiroyama R."/>
            <person name="Narusaka M."/>
            <person name="Takano Y."/>
            <person name="Narusaka Y."/>
            <person name="Kawaradani M."/>
            <person name="Damm U."/>
            <person name="Shirasu K."/>
        </authorList>
    </citation>
    <scope>NUCLEOTIDE SEQUENCE [LARGE SCALE GENOMIC DNA]</scope>
    <source>
        <strain evidence="1 2">PG-2018a</strain>
    </source>
</reference>
<comment type="caution">
    <text evidence="1">The sequence shown here is derived from an EMBL/GenBank/DDBJ whole genome shotgun (WGS) entry which is preliminary data.</text>
</comment>
<organism evidence="1 2">
    <name type="scientific">Colletotrichum shisoi</name>
    <dbReference type="NCBI Taxonomy" id="2078593"/>
    <lineage>
        <taxon>Eukaryota</taxon>
        <taxon>Fungi</taxon>
        <taxon>Dikarya</taxon>
        <taxon>Ascomycota</taxon>
        <taxon>Pezizomycotina</taxon>
        <taxon>Sordariomycetes</taxon>
        <taxon>Hypocreomycetidae</taxon>
        <taxon>Glomerellales</taxon>
        <taxon>Glomerellaceae</taxon>
        <taxon>Colletotrichum</taxon>
        <taxon>Colletotrichum destructivum species complex</taxon>
    </lineage>
</organism>
<protein>
    <submittedName>
        <fullName evidence="1">Uncharacterized protein</fullName>
    </submittedName>
</protein>
<dbReference type="EMBL" id="PUHP01002879">
    <property type="protein sequence ID" value="TQN64094.1"/>
    <property type="molecule type" value="Genomic_DNA"/>
</dbReference>
<feature type="non-terminal residue" evidence="1">
    <location>
        <position position="161"/>
    </location>
</feature>
<proteinExistence type="predicted"/>
<gene>
    <name evidence="1" type="ORF">CSHISOI_11328</name>
</gene>
<dbReference type="AlphaFoldDB" id="A0A5Q4BBN0"/>
<sequence>MNKKKKFPSVDRRRRVVVHEAYSQVSESIPGFGGGLARLAMAGPWLGRRRAGLSRAVGFLVVSVFVGQVVQEKVAHADEIQDVERVARRSQSVENLESLRLGPGTEIPDQLVKVLVLPLKVLGPVEKGLAARSLGFRVPFAVHAVGRTSMASRPGSGTLKG</sequence>